<name>K0S6K9_THAOC</name>
<keyword evidence="3" id="KW-1185">Reference proteome</keyword>
<accession>K0S6K9</accession>
<organism evidence="2 3">
    <name type="scientific">Thalassiosira oceanica</name>
    <name type="common">Marine diatom</name>
    <dbReference type="NCBI Taxonomy" id="159749"/>
    <lineage>
        <taxon>Eukaryota</taxon>
        <taxon>Sar</taxon>
        <taxon>Stramenopiles</taxon>
        <taxon>Ochrophyta</taxon>
        <taxon>Bacillariophyta</taxon>
        <taxon>Coscinodiscophyceae</taxon>
        <taxon>Thalassiosirophycidae</taxon>
        <taxon>Thalassiosirales</taxon>
        <taxon>Thalassiosiraceae</taxon>
        <taxon>Thalassiosira</taxon>
    </lineage>
</organism>
<feature type="region of interest" description="Disordered" evidence="1">
    <location>
        <begin position="350"/>
        <end position="371"/>
    </location>
</feature>
<dbReference type="AlphaFoldDB" id="K0S6K9"/>
<feature type="region of interest" description="Disordered" evidence="1">
    <location>
        <begin position="1"/>
        <end position="37"/>
    </location>
</feature>
<evidence type="ECO:0000313" key="2">
    <source>
        <dbReference type="EMBL" id="EJK56536.1"/>
    </source>
</evidence>
<dbReference type="Proteomes" id="UP000266841">
    <property type="component" value="Unassembled WGS sequence"/>
</dbReference>
<evidence type="ECO:0000256" key="1">
    <source>
        <dbReference type="SAM" id="MobiDB-lite"/>
    </source>
</evidence>
<sequence length="371" mass="40205">MAAPSISEGSRGLHKATVHGHEDCGCQQPNGPQAPTPTHQTFGSIDRVGGCGAVAFSQYDPELDEGVAFVFDCQGRTGTGGTAPASAPALSQGCRQVGAWTETKSLVSWARKTAAFPSPQSNTILTQGAFGTDEPDWYEECLAGKTLIFIGDSRVRYQFMHLARFLVHGRSIRCRDFDSPATEQSTGGKVSTDDEGCKVIDHDLRTTTGYGKDWNDWYKSSTDLLKKKGEQDNESGLPAKLQDLVHIGEDFPPFAPFTLPSDKTSRCAPGECRKGNRVDAFNGDLNQTMWSILPLLNATHAFVNVGWAELEEPIDNLKVNSDLSCKILDFEASYPDIDVTLESHSSSGVCSTSEMQVSAPTPTEWSAPPEY</sequence>
<comment type="caution">
    <text evidence="2">The sequence shown here is derived from an EMBL/GenBank/DDBJ whole genome shotgun (WGS) entry which is preliminary data.</text>
</comment>
<feature type="compositionally biased region" description="Polar residues" evidence="1">
    <location>
        <begin position="27"/>
        <end position="37"/>
    </location>
</feature>
<reference evidence="2 3" key="1">
    <citation type="journal article" date="2012" name="Genome Biol.">
        <title>Genome and low-iron response of an oceanic diatom adapted to chronic iron limitation.</title>
        <authorList>
            <person name="Lommer M."/>
            <person name="Specht M."/>
            <person name="Roy A.S."/>
            <person name="Kraemer L."/>
            <person name="Andreson R."/>
            <person name="Gutowska M.A."/>
            <person name="Wolf J."/>
            <person name="Bergner S.V."/>
            <person name="Schilhabel M.B."/>
            <person name="Klostermeier U.C."/>
            <person name="Beiko R.G."/>
            <person name="Rosenstiel P."/>
            <person name="Hippler M."/>
            <person name="Laroche J."/>
        </authorList>
    </citation>
    <scope>NUCLEOTIDE SEQUENCE [LARGE SCALE GENOMIC DNA]</scope>
    <source>
        <strain evidence="2 3">CCMP1005</strain>
    </source>
</reference>
<dbReference type="OrthoDB" id="189357at2759"/>
<protein>
    <submittedName>
        <fullName evidence="2">Uncharacterized protein</fullName>
    </submittedName>
</protein>
<evidence type="ECO:0000313" key="3">
    <source>
        <dbReference type="Proteomes" id="UP000266841"/>
    </source>
</evidence>
<gene>
    <name evidence="2" type="ORF">THAOC_23559</name>
</gene>
<feature type="compositionally biased region" description="Polar residues" evidence="1">
    <location>
        <begin position="350"/>
        <end position="364"/>
    </location>
</feature>
<proteinExistence type="predicted"/>
<dbReference type="EMBL" id="AGNL01031155">
    <property type="protein sequence ID" value="EJK56536.1"/>
    <property type="molecule type" value="Genomic_DNA"/>
</dbReference>